<evidence type="ECO:0000256" key="6">
    <source>
        <dbReference type="ARBA" id="ARBA00022989"/>
    </source>
</evidence>
<keyword evidence="7" id="KW-0811">Translocation</keyword>
<dbReference type="InterPro" id="IPR001901">
    <property type="entry name" value="Translocase_SecE/Sec61-g"/>
</dbReference>
<dbReference type="PANTHER" id="PTHR33910:SF1">
    <property type="entry name" value="PROTEIN TRANSLOCASE SUBUNIT SECE"/>
    <property type="match status" value="1"/>
</dbReference>
<feature type="region of interest" description="Disordered" evidence="9">
    <location>
        <begin position="1"/>
        <end position="32"/>
    </location>
</feature>
<protein>
    <submittedName>
        <fullName evidence="11">Protein translocase subunit SecE</fullName>
    </submittedName>
</protein>
<evidence type="ECO:0000256" key="1">
    <source>
        <dbReference type="ARBA" id="ARBA00004370"/>
    </source>
</evidence>
<dbReference type="GO" id="GO:0006605">
    <property type="term" value="P:protein targeting"/>
    <property type="evidence" value="ECO:0007669"/>
    <property type="project" value="InterPro"/>
</dbReference>
<accession>A0A645G063</accession>
<evidence type="ECO:0000256" key="9">
    <source>
        <dbReference type="SAM" id="MobiDB-lite"/>
    </source>
</evidence>
<dbReference type="InterPro" id="IPR005807">
    <property type="entry name" value="SecE_bac"/>
</dbReference>
<evidence type="ECO:0000256" key="4">
    <source>
        <dbReference type="ARBA" id="ARBA00022692"/>
    </source>
</evidence>
<gene>
    <name evidence="11" type="primary">secE_37</name>
    <name evidence="11" type="ORF">SDC9_167585</name>
</gene>
<dbReference type="GO" id="GO:0009306">
    <property type="term" value="P:protein secretion"/>
    <property type="evidence" value="ECO:0007669"/>
    <property type="project" value="InterPro"/>
</dbReference>
<reference evidence="11" key="1">
    <citation type="submission" date="2019-08" db="EMBL/GenBank/DDBJ databases">
        <authorList>
            <person name="Kucharzyk K."/>
            <person name="Murdoch R.W."/>
            <person name="Higgins S."/>
            <person name="Loffler F."/>
        </authorList>
    </citation>
    <scope>NUCLEOTIDE SEQUENCE</scope>
</reference>
<dbReference type="GO" id="GO:0043952">
    <property type="term" value="P:protein transport by the Sec complex"/>
    <property type="evidence" value="ECO:0007669"/>
    <property type="project" value="TreeGrafter"/>
</dbReference>
<feature type="compositionally biased region" description="Basic and acidic residues" evidence="9">
    <location>
        <begin position="1"/>
        <end position="14"/>
    </location>
</feature>
<dbReference type="NCBIfam" id="TIGR00964">
    <property type="entry name" value="secE_bact"/>
    <property type="match status" value="1"/>
</dbReference>
<evidence type="ECO:0000256" key="2">
    <source>
        <dbReference type="ARBA" id="ARBA00022448"/>
    </source>
</evidence>
<dbReference type="Gene3D" id="1.20.5.1030">
    <property type="entry name" value="Preprotein translocase secy subunit"/>
    <property type="match status" value="1"/>
</dbReference>
<evidence type="ECO:0000256" key="7">
    <source>
        <dbReference type="ARBA" id="ARBA00023010"/>
    </source>
</evidence>
<comment type="subcellular location">
    <subcellularLocation>
        <location evidence="1">Membrane</location>
    </subcellularLocation>
</comment>
<sequence>MEPAATEEKKEGKKTASSSPKKAAKKEKEKKKGLGQWFKEIRGEMKKIVWPTREHTIKNTVTVIAMSLIVGVFIWIFDGVAVTAIKTLISTFN</sequence>
<dbReference type="EMBL" id="VSSQ01067900">
    <property type="protein sequence ID" value="MPN20207.1"/>
    <property type="molecule type" value="Genomic_DNA"/>
</dbReference>
<dbReference type="GO" id="GO:0008320">
    <property type="term" value="F:protein transmembrane transporter activity"/>
    <property type="evidence" value="ECO:0007669"/>
    <property type="project" value="InterPro"/>
</dbReference>
<proteinExistence type="inferred from homology"/>
<keyword evidence="2" id="KW-0813">Transport</keyword>
<dbReference type="PRINTS" id="PR01650">
    <property type="entry name" value="SECETRNLCASE"/>
</dbReference>
<dbReference type="GO" id="GO:0005886">
    <property type="term" value="C:plasma membrane"/>
    <property type="evidence" value="ECO:0007669"/>
    <property type="project" value="TreeGrafter"/>
</dbReference>
<dbReference type="AlphaFoldDB" id="A0A645G063"/>
<name>A0A645G063_9ZZZZ</name>
<dbReference type="PANTHER" id="PTHR33910">
    <property type="entry name" value="PROTEIN TRANSLOCASE SUBUNIT SECE"/>
    <property type="match status" value="1"/>
</dbReference>
<dbReference type="HAMAP" id="MF_00422">
    <property type="entry name" value="SecE"/>
    <property type="match status" value="1"/>
</dbReference>
<dbReference type="Pfam" id="PF00584">
    <property type="entry name" value="SecE"/>
    <property type="match status" value="1"/>
</dbReference>
<keyword evidence="3" id="KW-1003">Cell membrane</keyword>
<organism evidence="11">
    <name type="scientific">bioreactor metagenome</name>
    <dbReference type="NCBI Taxonomy" id="1076179"/>
    <lineage>
        <taxon>unclassified sequences</taxon>
        <taxon>metagenomes</taxon>
        <taxon>ecological metagenomes</taxon>
    </lineage>
</organism>
<evidence type="ECO:0000256" key="10">
    <source>
        <dbReference type="SAM" id="Phobius"/>
    </source>
</evidence>
<dbReference type="GO" id="GO:0006886">
    <property type="term" value="P:intracellular protein transport"/>
    <property type="evidence" value="ECO:0007669"/>
    <property type="project" value="InterPro"/>
</dbReference>
<evidence type="ECO:0000256" key="8">
    <source>
        <dbReference type="ARBA" id="ARBA00023136"/>
    </source>
</evidence>
<keyword evidence="5" id="KW-0653">Protein transport</keyword>
<keyword evidence="4 10" id="KW-0812">Transmembrane</keyword>
<keyword evidence="6 10" id="KW-1133">Transmembrane helix</keyword>
<keyword evidence="8 10" id="KW-0472">Membrane</keyword>
<evidence type="ECO:0000256" key="3">
    <source>
        <dbReference type="ARBA" id="ARBA00022475"/>
    </source>
</evidence>
<feature type="transmembrane region" description="Helical" evidence="10">
    <location>
        <begin position="63"/>
        <end position="85"/>
    </location>
</feature>
<dbReference type="InterPro" id="IPR038379">
    <property type="entry name" value="SecE_sf"/>
</dbReference>
<evidence type="ECO:0000256" key="5">
    <source>
        <dbReference type="ARBA" id="ARBA00022927"/>
    </source>
</evidence>
<comment type="caution">
    <text evidence="11">The sequence shown here is derived from an EMBL/GenBank/DDBJ whole genome shotgun (WGS) entry which is preliminary data.</text>
</comment>
<evidence type="ECO:0000313" key="11">
    <source>
        <dbReference type="EMBL" id="MPN20207.1"/>
    </source>
</evidence>